<evidence type="ECO:0008006" key="3">
    <source>
        <dbReference type="Google" id="ProtNLM"/>
    </source>
</evidence>
<reference evidence="1 2" key="1">
    <citation type="submission" date="2021-03" db="EMBL/GenBank/DDBJ databases">
        <title>Five novel Rahnella species.</title>
        <authorList>
            <person name="Brady C."/>
            <person name="Asselin J."/>
            <person name="Beer S."/>
            <person name="Bruberg M.B."/>
            <person name="Crampton B."/>
            <person name="Venter S."/>
            <person name="Arnold D."/>
            <person name="Denman S."/>
        </authorList>
    </citation>
    <scope>NUCLEOTIDE SEQUENCE [LARGE SCALE GENOMIC DNA]</scope>
    <source>
        <strain evidence="1 2">H11b</strain>
    </source>
</reference>
<evidence type="ECO:0000313" key="1">
    <source>
        <dbReference type="EMBL" id="MBU9857543.1"/>
    </source>
</evidence>
<protein>
    <recommendedName>
        <fullName evidence="3">Peptidase C58 YopT-type domain-containing protein</fullName>
    </recommendedName>
</protein>
<evidence type="ECO:0000313" key="2">
    <source>
        <dbReference type="Proteomes" id="UP000734343"/>
    </source>
</evidence>
<sequence>MINIISIEKNYASFLAEQQAKGCCFGFCLTWLGDIIKERPLQHSGRWLSGWFSSVPSADKKALLPAKAARQRLLFERAMRKQKNYVRRYEENHLDSFDALTYDEVTVNYKNARQQAKEKITGIPGLHYSLSERSDFMSFKGMESYRDKKTISGVVILFRFTKGEGKAAFHAVAAFRHSEFEAFFLDPNFGLFKTVSKYPMLEITQFLSGKYRNVLPLSEITISRRLQIA</sequence>
<dbReference type="RefSeq" id="WP_217174635.1">
    <property type="nucleotide sequence ID" value="NZ_CP126169.1"/>
</dbReference>
<comment type="caution">
    <text evidence="1">The sequence shown here is derived from an EMBL/GenBank/DDBJ whole genome shotgun (WGS) entry which is preliminary data.</text>
</comment>
<keyword evidence="2" id="KW-1185">Reference proteome</keyword>
<dbReference type="EMBL" id="JAFMOW010000067">
    <property type="protein sequence ID" value="MBU9857543.1"/>
    <property type="molecule type" value="Genomic_DNA"/>
</dbReference>
<organism evidence="1 2">
    <name type="scientific">Rahnella bonaserana</name>
    <dbReference type="NCBI Taxonomy" id="2816248"/>
    <lineage>
        <taxon>Bacteria</taxon>
        <taxon>Pseudomonadati</taxon>
        <taxon>Pseudomonadota</taxon>
        <taxon>Gammaproteobacteria</taxon>
        <taxon>Enterobacterales</taxon>
        <taxon>Yersiniaceae</taxon>
        <taxon>Rahnella</taxon>
    </lineage>
</organism>
<accession>A0ABS6M0Z4</accession>
<proteinExistence type="predicted"/>
<gene>
    <name evidence="1" type="ORF">J1778_19925</name>
</gene>
<dbReference type="Proteomes" id="UP000734343">
    <property type="component" value="Unassembled WGS sequence"/>
</dbReference>
<name>A0ABS6M0Z4_9GAMM</name>